<proteinExistence type="predicted"/>
<name>A0ABQ5EWC2_9ASTR</name>
<sequence length="187" mass="21462">MTVVIKREWTGLHDRLYVVGNAGATRQRRLRVVTKYTGKRDFLSFWQISLQRDEKQVGEDTTEDVPIVEDFPDSPRGRVVYSKIDSRSGYHQLEGLEKKDIPRRLPSELVMAITNFKLCRLTILASPEGSEDYIAYCGRFKDKVGRCVDAKEEKILTAQDMKAMRKPDKLRVMTFGNVGETVNSRSD</sequence>
<evidence type="ECO:0008006" key="3">
    <source>
        <dbReference type="Google" id="ProtNLM"/>
    </source>
</evidence>
<dbReference type="EMBL" id="BQNB010016735">
    <property type="protein sequence ID" value="GJT55184.1"/>
    <property type="molecule type" value="Genomic_DNA"/>
</dbReference>
<comment type="caution">
    <text evidence="1">The sequence shown here is derived from an EMBL/GenBank/DDBJ whole genome shotgun (WGS) entry which is preliminary data.</text>
</comment>
<organism evidence="1 2">
    <name type="scientific">Tanacetum coccineum</name>
    <dbReference type="NCBI Taxonomy" id="301880"/>
    <lineage>
        <taxon>Eukaryota</taxon>
        <taxon>Viridiplantae</taxon>
        <taxon>Streptophyta</taxon>
        <taxon>Embryophyta</taxon>
        <taxon>Tracheophyta</taxon>
        <taxon>Spermatophyta</taxon>
        <taxon>Magnoliopsida</taxon>
        <taxon>eudicotyledons</taxon>
        <taxon>Gunneridae</taxon>
        <taxon>Pentapetalae</taxon>
        <taxon>asterids</taxon>
        <taxon>campanulids</taxon>
        <taxon>Asterales</taxon>
        <taxon>Asteraceae</taxon>
        <taxon>Asteroideae</taxon>
        <taxon>Anthemideae</taxon>
        <taxon>Anthemidinae</taxon>
        <taxon>Tanacetum</taxon>
    </lineage>
</organism>
<reference evidence="1" key="2">
    <citation type="submission" date="2022-01" db="EMBL/GenBank/DDBJ databases">
        <authorList>
            <person name="Yamashiro T."/>
            <person name="Shiraishi A."/>
            <person name="Satake H."/>
            <person name="Nakayama K."/>
        </authorList>
    </citation>
    <scope>NUCLEOTIDE SEQUENCE</scope>
</reference>
<dbReference type="Proteomes" id="UP001151760">
    <property type="component" value="Unassembled WGS sequence"/>
</dbReference>
<gene>
    <name evidence="1" type="ORF">Tco_0990238</name>
</gene>
<reference evidence="1" key="1">
    <citation type="journal article" date="2022" name="Int. J. Mol. Sci.">
        <title>Draft Genome of Tanacetum Coccineum: Genomic Comparison of Closely Related Tanacetum-Family Plants.</title>
        <authorList>
            <person name="Yamashiro T."/>
            <person name="Shiraishi A."/>
            <person name="Nakayama K."/>
            <person name="Satake H."/>
        </authorList>
    </citation>
    <scope>NUCLEOTIDE SEQUENCE</scope>
</reference>
<evidence type="ECO:0000313" key="2">
    <source>
        <dbReference type="Proteomes" id="UP001151760"/>
    </source>
</evidence>
<protein>
    <recommendedName>
        <fullName evidence="3">Reverse transcriptase</fullName>
    </recommendedName>
</protein>
<accession>A0ABQ5EWC2</accession>
<evidence type="ECO:0000313" key="1">
    <source>
        <dbReference type="EMBL" id="GJT55184.1"/>
    </source>
</evidence>
<keyword evidence="2" id="KW-1185">Reference proteome</keyword>